<reference evidence="3" key="1">
    <citation type="submission" date="2018-06" db="EMBL/GenBank/DDBJ databases">
        <authorList>
            <person name="Zhirakovskaya E."/>
        </authorList>
    </citation>
    <scope>NUCLEOTIDE SEQUENCE</scope>
</reference>
<dbReference type="CDD" id="cd03789">
    <property type="entry name" value="GT9_LPS_heptosyltransferase"/>
    <property type="match status" value="1"/>
</dbReference>
<organism evidence="3">
    <name type="scientific">hydrothermal vent metagenome</name>
    <dbReference type="NCBI Taxonomy" id="652676"/>
    <lineage>
        <taxon>unclassified sequences</taxon>
        <taxon>metagenomes</taxon>
        <taxon>ecological metagenomes</taxon>
    </lineage>
</organism>
<dbReference type="AlphaFoldDB" id="A0A3B1BB15"/>
<dbReference type="SUPFAM" id="SSF53756">
    <property type="entry name" value="UDP-Glycosyltransferase/glycogen phosphorylase"/>
    <property type="match status" value="1"/>
</dbReference>
<dbReference type="Pfam" id="PF01075">
    <property type="entry name" value="Glyco_transf_9"/>
    <property type="match status" value="1"/>
</dbReference>
<keyword evidence="2 3" id="KW-0808">Transferase</keyword>
<proteinExistence type="predicted"/>
<dbReference type="PANTHER" id="PTHR30160:SF21">
    <property type="entry name" value="LIPOPOLYSACCHARIDE CORE HEPTOSYLTRANSFERASE OPSX"/>
    <property type="match status" value="1"/>
</dbReference>
<accession>A0A3B1BB15</accession>
<keyword evidence="1" id="KW-0328">Glycosyltransferase</keyword>
<evidence type="ECO:0000313" key="3">
    <source>
        <dbReference type="EMBL" id="VAX02207.1"/>
    </source>
</evidence>
<protein>
    <submittedName>
        <fullName evidence="3">ADP-heptose--lipooligosaccharide heptosyltransferase II</fullName>
    </submittedName>
</protein>
<sequence>MKLPLKTEPTNICILRLSAVGDVCHMLPIVRTIQKHWPNTEITWIIGQLEYSLVCDIPNIKFIIFDKSKGFSAYISLQRHLKNKSFDVLLHMQMSLRASIASLLVKAKIKLGFDRDSAKDLQWLFTNHKLHKPSSGHVIDNFFNFIETLGISERHLKWDIPLPPAALEFAKQQIPDSPIFVISPCSSMAYRNWNIASYAAIADYANAEYGFTIVLTGGPSEIEQYYGAKISKQANTKIINLISKTNLKQLSAILSRATVLLSPDSGPAHIATAVNLTVIGLYATTNAQRAQPYLSQKYTIDKYPEAILEKFNKKVSQLPWGTRVRDLGTMDRITIDDVKQKIDLFCADNNITKFKSV</sequence>
<dbReference type="PANTHER" id="PTHR30160">
    <property type="entry name" value="TETRAACYLDISACCHARIDE 4'-KINASE-RELATED"/>
    <property type="match status" value="1"/>
</dbReference>
<gene>
    <name evidence="3" type="ORF">MNBD_GAMMA22-460</name>
</gene>
<evidence type="ECO:0000256" key="2">
    <source>
        <dbReference type="ARBA" id="ARBA00022679"/>
    </source>
</evidence>
<dbReference type="Gene3D" id="3.40.50.2000">
    <property type="entry name" value="Glycogen Phosphorylase B"/>
    <property type="match status" value="2"/>
</dbReference>
<dbReference type="GO" id="GO:0005829">
    <property type="term" value="C:cytosol"/>
    <property type="evidence" value="ECO:0007669"/>
    <property type="project" value="TreeGrafter"/>
</dbReference>
<dbReference type="GO" id="GO:0009244">
    <property type="term" value="P:lipopolysaccharide core region biosynthetic process"/>
    <property type="evidence" value="ECO:0007669"/>
    <property type="project" value="TreeGrafter"/>
</dbReference>
<dbReference type="InterPro" id="IPR002201">
    <property type="entry name" value="Glyco_trans_9"/>
</dbReference>
<dbReference type="EMBL" id="UOFS01000054">
    <property type="protein sequence ID" value="VAX02207.1"/>
    <property type="molecule type" value="Genomic_DNA"/>
</dbReference>
<name>A0A3B1BB15_9ZZZZ</name>
<dbReference type="InterPro" id="IPR051199">
    <property type="entry name" value="LPS_LOS_Heptosyltrfase"/>
</dbReference>
<evidence type="ECO:0000256" key="1">
    <source>
        <dbReference type="ARBA" id="ARBA00022676"/>
    </source>
</evidence>
<dbReference type="GO" id="GO:0008713">
    <property type="term" value="F:ADP-heptose-lipopolysaccharide heptosyltransferase activity"/>
    <property type="evidence" value="ECO:0007669"/>
    <property type="project" value="TreeGrafter"/>
</dbReference>